<dbReference type="InterPro" id="IPR012328">
    <property type="entry name" value="Chalcone/stilbene_synt_C"/>
</dbReference>
<keyword evidence="2" id="KW-0808">Transferase</keyword>
<gene>
    <name evidence="7" type="ORF">PPSIR1_29328</name>
</gene>
<dbReference type="Pfam" id="PF00195">
    <property type="entry name" value="Chal_sti_synt_N"/>
    <property type="match status" value="1"/>
</dbReference>
<organism evidence="7 8">
    <name type="scientific">Plesiocystis pacifica SIR-1</name>
    <dbReference type="NCBI Taxonomy" id="391625"/>
    <lineage>
        <taxon>Bacteria</taxon>
        <taxon>Pseudomonadati</taxon>
        <taxon>Myxococcota</taxon>
        <taxon>Polyangia</taxon>
        <taxon>Nannocystales</taxon>
        <taxon>Nannocystaceae</taxon>
        <taxon>Plesiocystis</taxon>
    </lineage>
</organism>
<dbReference type="GO" id="GO:0030639">
    <property type="term" value="P:polyketide biosynthetic process"/>
    <property type="evidence" value="ECO:0007669"/>
    <property type="project" value="TreeGrafter"/>
</dbReference>
<feature type="active site" description="Acyl-thioester intermediate" evidence="4">
    <location>
        <position position="142"/>
    </location>
</feature>
<comment type="caution">
    <text evidence="7">The sequence shown here is derived from an EMBL/GenBank/DDBJ whole genome shotgun (WGS) entry which is preliminary data.</text>
</comment>
<evidence type="ECO:0000256" key="2">
    <source>
        <dbReference type="ARBA" id="ARBA00022679"/>
    </source>
</evidence>
<dbReference type="InterPro" id="IPR011141">
    <property type="entry name" value="Polyketide_synthase_type-III"/>
</dbReference>
<dbReference type="EMBL" id="ABCS01000028">
    <property type="protein sequence ID" value="EDM78635.1"/>
    <property type="molecule type" value="Genomic_DNA"/>
</dbReference>
<evidence type="ECO:0000256" key="3">
    <source>
        <dbReference type="ARBA" id="ARBA00023315"/>
    </source>
</evidence>
<accession>A6G633</accession>
<name>A6G633_9BACT</name>
<dbReference type="SUPFAM" id="SSF53901">
    <property type="entry name" value="Thiolase-like"/>
    <property type="match status" value="1"/>
</dbReference>
<evidence type="ECO:0000313" key="8">
    <source>
        <dbReference type="Proteomes" id="UP000005801"/>
    </source>
</evidence>
<sequence>MATASPEHEVSQAQAKAFARSFFVDGEGPGHERQDSPALARALSSFDNAGIATRQIAQPIAWLQARHDFPTKNAAYLEAARELSRRAGAEALRRAGVEPREIGAVVFASSTGIATPSLDARLVQDLDLPRSCARVPLWGLGCAGGGAGVGRAMALARGLGEPVLVVACELCTLTFVHGDRRKANLIAVALFGDGAAATVVAPEPWWTPPRGPELLSPYARLLDDTEDVMGWDLEGEGLRVRFSPVIPALTREHAQAMAREAAATAGLAPEDLRHFVVHPGGRKVLEAYRGALTPAAAEPGAEDDPLRHAAAVLRDHGNMSSPTVLFVLERFLDATPASGEAGLLLALGPGFCAEGAVLRW</sequence>
<proteinExistence type="inferred from homology"/>
<evidence type="ECO:0000259" key="6">
    <source>
        <dbReference type="Pfam" id="PF02797"/>
    </source>
</evidence>
<feature type="domain" description="Chalcone/stilbene synthase C-terminal" evidence="6">
    <location>
        <begin position="216"/>
        <end position="359"/>
    </location>
</feature>
<dbReference type="InterPro" id="IPR001099">
    <property type="entry name" value="Chalcone/stilbene_synt_N"/>
</dbReference>
<feature type="domain" description="Chalcone/stilbene synthase N-terminal" evidence="5">
    <location>
        <begin position="76"/>
        <end position="204"/>
    </location>
</feature>
<dbReference type="PANTHER" id="PTHR11877">
    <property type="entry name" value="HYDROXYMETHYLGLUTARYL-COA SYNTHASE"/>
    <property type="match status" value="1"/>
</dbReference>
<dbReference type="GO" id="GO:0016747">
    <property type="term" value="F:acyltransferase activity, transferring groups other than amino-acyl groups"/>
    <property type="evidence" value="ECO:0007669"/>
    <property type="project" value="InterPro"/>
</dbReference>
<protein>
    <submittedName>
        <fullName evidence="7">Chalcone and stilbene synthases-like protein</fullName>
    </submittedName>
</protein>
<keyword evidence="3" id="KW-0012">Acyltransferase</keyword>
<dbReference type="InterPro" id="IPR016039">
    <property type="entry name" value="Thiolase-like"/>
</dbReference>
<dbReference type="CDD" id="cd00831">
    <property type="entry name" value="CHS_like"/>
    <property type="match status" value="1"/>
</dbReference>
<dbReference type="Proteomes" id="UP000005801">
    <property type="component" value="Unassembled WGS sequence"/>
</dbReference>
<comment type="similarity">
    <text evidence="1">Belongs to the thiolase-like superfamily. Chalcone/stilbene synthases family.</text>
</comment>
<dbReference type="eggNOG" id="COG3424">
    <property type="taxonomic scope" value="Bacteria"/>
</dbReference>
<dbReference type="Pfam" id="PF02797">
    <property type="entry name" value="Chal_sti_synt_C"/>
    <property type="match status" value="1"/>
</dbReference>
<dbReference type="STRING" id="391625.PPSIR1_29328"/>
<evidence type="ECO:0000313" key="7">
    <source>
        <dbReference type="EMBL" id="EDM78635.1"/>
    </source>
</evidence>
<dbReference type="PIRSF" id="PIRSF000451">
    <property type="entry name" value="PKS_III"/>
    <property type="match status" value="1"/>
</dbReference>
<evidence type="ECO:0000259" key="5">
    <source>
        <dbReference type="Pfam" id="PF00195"/>
    </source>
</evidence>
<evidence type="ECO:0000256" key="1">
    <source>
        <dbReference type="ARBA" id="ARBA00005531"/>
    </source>
</evidence>
<dbReference type="Gene3D" id="3.40.47.10">
    <property type="match status" value="2"/>
</dbReference>
<dbReference type="AlphaFoldDB" id="A6G633"/>
<keyword evidence="8" id="KW-1185">Reference proteome</keyword>
<evidence type="ECO:0000256" key="4">
    <source>
        <dbReference type="PIRSR" id="PIRSR000451-1"/>
    </source>
</evidence>
<dbReference type="PANTHER" id="PTHR11877:SF99">
    <property type="entry name" value="1,3,6,8-TETRAHYDROXYNAPHTHALENE SYNTHASE"/>
    <property type="match status" value="1"/>
</dbReference>
<reference evidence="7 8" key="1">
    <citation type="submission" date="2007-06" db="EMBL/GenBank/DDBJ databases">
        <authorList>
            <person name="Shimkets L."/>
            <person name="Ferriera S."/>
            <person name="Johnson J."/>
            <person name="Kravitz S."/>
            <person name="Beeson K."/>
            <person name="Sutton G."/>
            <person name="Rogers Y.-H."/>
            <person name="Friedman R."/>
            <person name="Frazier M."/>
            <person name="Venter J.C."/>
        </authorList>
    </citation>
    <scope>NUCLEOTIDE SEQUENCE [LARGE SCALE GENOMIC DNA]</scope>
    <source>
        <strain evidence="7 8">SIR-1</strain>
    </source>
</reference>